<sequence length="123" mass="13830">MLQQNISAPESVASCVLDVALALRLSRAVGRWFSSWACGSRGEVNHRPRLTRMPVCLAVKIPARFASAFIPPLSLVVLLLDVESMGNLQHRLKMLCKSLKIIFSPLRCELCIHVSNHIYIEYR</sequence>
<keyword evidence="2" id="KW-1185">Reference proteome</keyword>
<dbReference type="Proteomes" id="UP001476798">
    <property type="component" value="Unassembled WGS sequence"/>
</dbReference>
<evidence type="ECO:0000313" key="2">
    <source>
        <dbReference type="Proteomes" id="UP001476798"/>
    </source>
</evidence>
<organism evidence="1 2">
    <name type="scientific">Goodea atripinnis</name>
    <dbReference type="NCBI Taxonomy" id="208336"/>
    <lineage>
        <taxon>Eukaryota</taxon>
        <taxon>Metazoa</taxon>
        <taxon>Chordata</taxon>
        <taxon>Craniata</taxon>
        <taxon>Vertebrata</taxon>
        <taxon>Euteleostomi</taxon>
        <taxon>Actinopterygii</taxon>
        <taxon>Neopterygii</taxon>
        <taxon>Teleostei</taxon>
        <taxon>Neoteleostei</taxon>
        <taxon>Acanthomorphata</taxon>
        <taxon>Ovalentaria</taxon>
        <taxon>Atherinomorphae</taxon>
        <taxon>Cyprinodontiformes</taxon>
        <taxon>Goodeidae</taxon>
        <taxon>Goodea</taxon>
    </lineage>
</organism>
<name>A0ABV0PHM4_9TELE</name>
<reference evidence="1 2" key="1">
    <citation type="submission" date="2021-06" db="EMBL/GenBank/DDBJ databases">
        <authorList>
            <person name="Palmer J.M."/>
        </authorList>
    </citation>
    <scope>NUCLEOTIDE SEQUENCE [LARGE SCALE GENOMIC DNA]</scope>
    <source>
        <strain evidence="1 2">GA_2019</strain>
        <tissue evidence="1">Muscle</tissue>
    </source>
</reference>
<protein>
    <submittedName>
        <fullName evidence="1">Uncharacterized protein</fullName>
    </submittedName>
</protein>
<evidence type="ECO:0000313" key="1">
    <source>
        <dbReference type="EMBL" id="MEQ2182986.1"/>
    </source>
</evidence>
<gene>
    <name evidence="1" type="ORF">GOODEAATRI_027907</name>
</gene>
<proteinExistence type="predicted"/>
<accession>A0ABV0PHM4</accession>
<comment type="caution">
    <text evidence="1">The sequence shown here is derived from an EMBL/GenBank/DDBJ whole genome shotgun (WGS) entry which is preliminary data.</text>
</comment>
<dbReference type="EMBL" id="JAHRIO010073710">
    <property type="protein sequence ID" value="MEQ2182986.1"/>
    <property type="molecule type" value="Genomic_DNA"/>
</dbReference>